<dbReference type="PANTHER" id="PTHR21301">
    <property type="entry name" value="REVERSE TRANSCRIPTASE"/>
    <property type="match status" value="1"/>
</dbReference>
<name>A0A814V2R3_9BILA</name>
<gene>
    <name evidence="2" type="ORF">RFH988_LOCUS23574</name>
</gene>
<dbReference type="OrthoDB" id="10063753at2759"/>
<comment type="caution">
    <text evidence="2">The sequence shown here is derived from an EMBL/GenBank/DDBJ whole genome shotgun (WGS) entry which is preliminary data.</text>
</comment>
<feature type="compositionally biased region" description="Low complexity" evidence="1">
    <location>
        <begin position="304"/>
        <end position="316"/>
    </location>
</feature>
<evidence type="ECO:0000313" key="2">
    <source>
        <dbReference type="EMBL" id="CAF1182245.1"/>
    </source>
</evidence>
<feature type="compositionally biased region" description="Polar residues" evidence="1">
    <location>
        <begin position="294"/>
        <end position="303"/>
    </location>
</feature>
<organism evidence="2 3">
    <name type="scientific">Rotaria sordida</name>
    <dbReference type="NCBI Taxonomy" id="392033"/>
    <lineage>
        <taxon>Eukaryota</taxon>
        <taxon>Metazoa</taxon>
        <taxon>Spiralia</taxon>
        <taxon>Gnathifera</taxon>
        <taxon>Rotifera</taxon>
        <taxon>Eurotatoria</taxon>
        <taxon>Bdelloidea</taxon>
        <taxon>Philodinida</taxon>
        <taxon>Philodinidae</taxon>
        <taxon>Rotaria</taxon>
    </lineage>
</organism>
<proteinExistence type="predicted"/>
<dbReference type="PANTHER" id="PTHR21301:SF10">
    <property type="entry name" value="REVERSE TRANSCRIPTASE DOMAIN-CONTAINING PROTEIN"/>
    <property type="match status" value="1"/>
</dbReference>
<feature type="region of interest" description="Disordered" evidence="1">
    <location>
        <begin position="277"/>
        <end position="351"/>
    </location>
</feature>
<dbReference type="EMBL" id="CAJNOO010001644">
    <property type="protein sequence ID" value="CAF1182245.1"/>
    <property type="molecule type" value="Genomic_DNA"/>
</dbReference>
<evidence type="ECO:0000256" key="1">
    <source>
        <dbReference type="SAM" id="MobiDB-lite"/>
    </source>
</evidence>
<sequence>MSASKIPKESIDYKKWDEDPNDIANKEIRVLEPKQLSLAADLKSATEKFFQHVQISIKLRKDKNLNANNDDKILLNLSKDPSILITKPDKGRGVVILDHPTISCENPLTTVLRQMKNEEYLTQQEYKYIKPVGSVPARLYGLPNVHKDNESLRRIVSCIKSYNYKLGKFLANIIKPIRDSPYSLKNTNNFFKFIQQNSHLSKNNKMISFDIQSLFINIPVRETIEIICNKLYCTDPKLRLFIPEDYFRKLLEFATTDNVSAVELFIIPQSAQHKNNYQDTVVKKSIKRKRNDTPTKTASTTIDKSLSQLSISQPSSKKQKMVNNEIEPITTNGTSEKQRSKSKKETKHKNDSSYIPNYLKVSNRIFKKMLISSLEDAKEIVKRLNSKDKINYIRQYAYLIHRLFYVQLQESQWKYYYDIGIQGNIWSGRV</sequence>
<dbReference type="AlphaFoldDB" id="A0A814V2R3"/>
<evidence type="ECO:0000313" key="3">
    <source>
        <dbReference type="Proteomes" id="UP000663882"/>
    </source>
</evidence>
<accession>A0A814V2R3</accession>
<dbReference type="Proteomes" id="UP000663882">
    <property type="component" value="Unassembled WGS sequence"/>
</dbReference>
<evidence type="ECO:0008006" key="4">
    <source>
        <dbReference type="Google" id="ProtNLM"/>
    </source>
</evidence>
<protein>
    <recommendedName>
        <fullName evidence="4">Reverse transcriptase domain-containing protein</fullName>
    </recommendedName>
</protein>
<reference evidence="2" key="1">
    <citation type="submission" date="2021-02" db="EMBL/GenBank/DDBJ databases">
        <authorList>
            <person name="Nowell W R."/>
        </authorList>
    </citation>
    <scope>NUCLEOTIDE SEQUENCE</scope>
</reference>